<dbReference type="InterPro" id="IPR003673">
    <property type="entry name" value="CoA-Trfase_fam_III"/>
</dbReference>
<dbReference type="Gene3D" id="3.30.1540.10">
    <property type="entry name" value="formyl-coa transferase, domain 3"/>
    <property type="match status" value="1"/>
</dbReference>
<dbReference type="Pfam" id="PF02515">
    <property type="entry name" value="CoA_transf_3"/>
    <property type="match status" value="1"/>
</dbReference>
<evidence type="ECO:0000313" key="2">
    <source>
        <dbReference type="EMBL" id="MET4577125.1"/>
    </source>
</evidence>
<dbReference type="Proteomes" id="UP001549320">
    <property type="component" value="Unassembled WGS sequence"/>
</dbReference>
<keyword evidence="1" id="KW-0808">Transferase</keyword>
<protein>
    <submittedName>
        <fullName evidence="2">Crotonobetainyl-CoA:carnitine CoA-transferase CaiB-like acyl-CoA transferase</fullName>
    </submittedName>
</protein>
<accession>A0ABV2Q906</accession>
<dbReference type="EMBL" id="JBEPSH010000004">
    <property type="protein sequence ID" value="MET4577125.1"/>
    <property type="molecule type" value="Genomic_DNA"/>
</dbReference>
<dbReference type="Gene3D" id="3.40.50.10540">
    <property type="entry name" value="Crotonobetainyl-coa:carnitine coa-transferase, domain 1"/>
    <property type="match status" value="1"/>
</dbReference>
<dbReference type="SUPFAM" id="SSF89796">
    <property type="entry name" value="CoA-transferase family III (CaiB/BaiF)"/>
    <property type="match status" value="1"/>
</dbReference>
<sequence length="407" mass="43501">MQNQILAGTKVLDLTRVLAGPWCTQALADMGADVYKIERPGVGDEMRHSPPFLKDPQGNPTRETPSYVAVNRGKRSLAVDFTKEAGRKLILDLAAQCDVLAENFKVGDLKRYGLDYESVRAVNPGIVYCSITGYGQDGPYASWPGYDPVLQAVSGIMSTCGLPDGQPGGGPMRSMVPLVDVMTGMISTSAVLAALLHRHKTGQGQHLDVALLDVAVTATNYMAQNYLSTGATPRRAGNGSHLFAPSNSFPCADGPLLIQIGNDGQWAKLCKTLDRESWLSDPRYGTNAERVKHAAELNEEVAAVTRTLERQALSKVLGAAGVPCGPVNTIQETFEHEQVIHRGLRAEVEHPVLGALPVVRSPFRFSETPVQMKAPPRLGADTDAVLGGQLGLSAEALSALREQGVLG</sequence>
<evidence type="ECO:0000256" key="1">
    <source>
        <dbReference type="ARBA" id="ARBA00022679"/>
    </source>
</evidence>
<comment type="caution">
    <text evidence="2">The sequence shown here is derived from an EMBL/GenBank/DDBJ whole genome shotgun (WGS) entry which is preliminary data.</text>
</comment>
<keyword evidence="3" id="KW-1185">Reference proteome</keyword>
<evidence type="ECO:0000313" key="3">
    <source>
        <dbReference type="Proteomes" id="UP001549320"/>
    </source>
</evidence>
<dbReference type="PANTHER" id="PTHR48207:SF3">
    <property type="entry name" value="SUCCINATE--HYDROXYMETHYLGLUTARATE COA-TRANSFERASE"/>
    <property type="match status" value="1"/>
</dbReference>
<dbReference type="InterPro" id="IPR050483">
    <property type="entry name" value="CoA-transferase_III_domain"/>
</dbReference>
<dbReference type="PANTHER" id="PTHR48207">
    <property type="entry name" value="SUCCINATE--HYDROXYMETHYLGLUTARATE COA-TRANSFERASE"/>
    <property type="match status" value="1"/>
</dbReference>
<proteinExistence type="predicted"/>
<name>A0ABV2Q906_9BURK</name>
<dbReference type="InterPro" id="IPR044855">
    <property type="entry name" value="CoA-Trfase_III_dom3_sf"/>
</dbReference>
<organism evidence="2 3">
    <name type="scientific">Ottowia thiooxydans</name>
    <dbReference type="NCBI Taxonomy" id="219182"/>
    <lineage>
        <taxon>Bacteria</taxon>
        <taxon>Pseudomonadati</taxon>
        <taxon>Pseudomonadota</taxon>
        <taxon>Betaproteobacteria</taxon>
        <taxon>Burkholderiales</taxon>
        <taxon>Comamonadaceae</taxon>
        <taxon>Ottowia</taxon>
    </lineage>
</organism>
<gene>
    <name evidence="2" type="ORF">ABIE13_002236</name>
</gene>
<reference evidence="2 3" key="1">
    <citation type="submission" date="2024-06" db="EMBL/GenBank/DDBJ databases">
        <title>Sorghum-associated microbial communities from plants grown in Nebraska, USA.</title>
        <authorList>
            <person name="Schachtman D."/>
        </authorList>
    </citation>
    <scope>NUCLEOTIDE SEQUENCE [LARGE SCALE GENOMIC DNA]</scope>
    <source>
        <strain evidence="2 3">2709</strain>
    </source>
</reference>
<dbReference type="RefSeq" id="WP_354443247.1">
    <property type="nucleotide sequence ID" value="NZ_JBEPSH010000004.1"/>
</dbReference>
<dbReference type="InterPro" id="IPR023606">
    <property type="entry name" value="CoA-Trfase_III_dom_1_sf"/>
</dbReference>